<feature type="domain" description="ABC transporter" evidence="6">
    <location>
        <begin position="4"/>
        <end position="242"/>
    </location>
</feature>
<evidence type="ECO:0000256" key="2">
    <source>
        <dbReference type="ARBA" id="ARBA00022448"/>
    </source>
</evidence>
<evidence type="ECO:0000313" key="7">
    <source>
        <dbReference type="EMBL" id="KAB1651393.1"/>
    </source>
</evidence>
<feature type="domain" description="ABC transporter" evidence="6">
    <location>
        <begin position="381"/>
        <end position="610"/>
    </location>
</feature>
<protein>
    <submittedName>
        <fullName evidence="7">ATP-binding cassette domain-containing protein</fullName>
    </submittedName>
</protein>
<dbReference type="InterPro" id="IPR050095">
    <property type="entry name" value="ECF_ABC_transporter_ATP-bd"/>
</dbReference>
<dbReference type="AlphaFoldDB" id="A0A7C8BSE8"/>
<evidence type="ECO:0000256" key="3">
    <source>
        <dbReference type="ARBA" id="ARBA00022741"/>
    </source>
</evidence>
<keyword evidence="3" id="KW-0547">Nucleotide-binding</keyword>
<reference evidence="7 8" key="1">
    <citation type="submission" date="2019-09" db="EMBL/GenBank/DDBJ databases">
        <title>Whole genome shotgun sequencing (WGS) of Ellagibacter isourolithinifaciens DSM 104140(T) and Adlercreutzia muris DSM 29508(T).</title>
        <authorList>
            <person name="Stoll D.A."/>
            <person name="Danylec N."/>
            <person name="Huch M."/>
        </authorList>
    </citation>
    <scope>NUCLEOTIDE SEQUENCE [LARGE SCALE GENOMIC DNA]</scope>
    <source>
        <strain evidence="7 8">DSM 29508</strain>
    </source>
</reference>
<dbReference type="RefSeq" id="WP_151429614.1">
    <property type="nucleotide sequence ID" value="NZ_JANJZI010000005.1"/>
</dbReference>
<dbReference type="Proteomes" id="UP000479639">
    <property type="component" value="Unassembled WGS sequence"/>
</dbReference>
<dbReference type="PANTHER" id="PTHR43553">
    <property type="entry name" value="HEAVY METAL TRANSPORTER"/>
    <property type="match status" value="1"/>
</dbReference>
<keyword evidence="2" id="KW-0813">Transport</keyword>
<dbReference type="GO" id="GO:0043190">
    <property type="term" value="C:ATP-binding cassette (ABC) transporter complex"/>
    <property type="evidence" value="ECO:0007669"/>
    <property type="project" value="TreeGrafter"/>
</dbReference>
<accession>A0A7C8BSE8</accession>
<sequence>MALLACEALTFAYPGAAVPALRGVSLTVEPGEYLLVVGPSGSGKTTLLRHLKSALAPHGARTGRVLFQGRPLEEVSRREQARRIGFVMQNPRDQIVADRVAGEMAFGLESLGCDPALARARIAEAASFFGLDGWFDRATADLSGGQCQRLNLAAVMAADPAVLVLDEPTAQLDPLAATEFMALVRRLNEELGVTVIMGEQRIEEAFASAHRVLVLEEGTVAACGEPRAVAARLFATGSPLVTALPAPVRIYHGVMGREIPGAREEAGATSAAVGPGGRVAATAPGPRASLPTIGDGTPAEDAVPAPLTVREGRCWLRRWCAERGHGAAPATPVPAEPMGCSEESGFTSPSAAEPERCSADGFGRKTGASRSVGIHGRDAALALRDVWFRYDRAGADVLRGLSLEVPRGSLCALLGGNGAGKTTLLKVAAGLARPLRGSVRVPGCPGRRGPFPGVALLPQDPQLLFSRSTVAAELAEMAEMAEMAKVAGGNQAEVVELCDLGGLLERHPLDLSGGEQQRAALAKVLLGSPTVLLLDEPTKGTDVLFKKRFGQLLCALTERGVAVVMASHDMEFCATWADRCVLLFQGIVSADDEPQRFFGANRFYTTAASRMSRDVFADTVTDGQVIAACGSVAAQGAEGERL</sequence>
<dbReference type="CDD" id="cd03225">
    <property type="entry name" value="ABC_cobalt_CbiO_domain1"/>
    <property type="match status" value="2"/>
</dbReference>
<keyword evidence="4 7" id="KW-0067">ATP-binding</keyword>
<evidence type="ECO:0000256" key="5">
    <source>
        <dbReference type="SAM" id="MobiDB-lite"/>
    </source>
</evidence>
<evidence type="ECO:0000256" key="4">
    <source>
        <dbReference type="ARBA" id="ARBA00022840"/>
    </source>
</evidence>
<name>A0A7C8BSE8_9ACTN</name>
<dbReference type="InterPro" id="IPR027417">
    <property type="entry name" value="P-loop_NTPase"/>
</dbReference>
<dbReference type="InterPro" id="IPR003593">
    <property type="entry name" value="AAA+_ATPase"/>
</dbReference>
<dbReference type="Pfam" id="PF00005">
    <property type="entry name" value="ABC_tran"/>
    <property type="match status" value="2"/>
</dbReference>
<proteinExistence type="inferred from homology"/>
<dbReference type="GO" id="GO:0042626">
    <property type="term" value="F:ATPase-coupled transmembrane transporter activity"/>
    <property type="evidence" value="ECO:0007669"/>
    <property type="project" value="TreeGrafter"/>
</dbReference>
<dbReference type="PROSITE" id="PS50893">
    <property type="entry name" value="ABC_TRANSPORTER_2"/>
    <property type="match status" value="2"/>
</dbReference>
<evidence type="ECO:0000313" key="8">
    <source>
        <dbReference type="Proteomes" id="UP000479639"/>
    </source>
</evidence>
<dbReference type="EMBL" id="WAJS01000002">
    <property type="protein sequence ID" value="KAB1651393.1"/>
    <property type="molecule type" value="Genomic_DNA"/>
</dbReference>
<comment type="similarity">
    <text evidence="1">Belongs to the ABC transporter superfamily.</text>
</comment>
<gene>
    <name evidence="7" type="ORF">F8D48_01145</name>
</gene>
<dbReference type="GO" id="GO:0005524">
    <property type="term" value="F:ATP binding"/>
    <property type="evidence" value="ECO:0007669"/>
    <property type="project" value="UniProtKB-KW"/>
</dbReference>
<evidence type="ECO:0000256" key="1">
    <source>
        <dbReference type="ARBA" id="ARBA00005417"/>
    </source>
</evidence>
<dbReference type="InterPro" id="IPR017871">
    <property type="entry name" value="ABC_transporter-like_CS"/>
</dbReference>
<dbReference type="PROSITE" id="PS00211">
    <property type="entry name" value="ABC_TRANSPORTER_1"/>
    <property type="match status" value="2"/>
</dbReference>
<dbReference type="InterPro" id="IPR015856">
    <property type="entry name" value="ABC_transpr_CbiO/EcfA_su"/>
</dbReference>
<dbReference type="SUPFAM" id="SSF52540">
    <property type="entry name" value="P-loop containing nucleoside triphosphate hydrolases"/>
    <property type="match status" value="2"/>
</dbReference>
<evidence type="ECO:0000259" key="6">
    <source>
        <dbReference type="PROSITE" id="PS50893"/>
    </source>
</evidence>
<organism evidence="7 8">
    <name type="scientific">Adlercreutzia muris</name>
    <dbReference type="NCBI Taxonomy" id="1796610"/>
    <lineage>
        <taxon>Bacteria</taxon>
        <taxon>Bacillati</taxon>
        <taxon>Actinomycetota</taxon>
        <taxon>Coriobacteriia</taxon>
        <taxon>Eggerthellales</taxon>
        <taxon>Eggerthellaceae</taxon>
        <taxon>Adlercreutzia</taxon>
    </lineage>
</organism>
<dbReference type="Gene3D" id="3.40.50.300">
    <property type="entry name" value="P-loop containing nucleotide triphosphate hydrolases"/>
    <property type="match status" value="2"/>
</dbReference>
<feature type="region of interest" description="Disordered" evidence="5">
    <location>
        <begin position="326"/>
        <end position="362"/>
    </location>
</feature>
<dbReference type="GO" id="GO:0016887">
    <property type="term" value="F:ATP hydrolysis activity"/>
    <property type="evidence" value="ECO:0007669"/>
    <property type="project" value="InterPro"/>
</dbReference>
<keyword evidence="8" id="KW-1185">Reference proteome</keyword>
<comment type="caution">
    <text evidence="7">The sequence shown here is derived from an EMBL/GenBank/DDBJ whole genome shotgun (WGS) entry which is preliminary data.</text>
</comment>
<dbReference type="SMART" id="SM00382">
    <property type="entry name" value="AAA"/>
    <property type="match status" value="2"/>
</dbReference>
<dbReference type="InterPro" id="IPR003439">
    <property type="entry name" value="ABC_transporter-like_ATP-bd"/>
</dbReference>